<dbReference type="VEuPathDB" id="VectorBase:RPRC010753"/>
<dbReference type="Proteomes" id="UP000015103">
    <property type="component" value="Unassembled WGS sequence"/>
</dbReference>
<dbReference type="EnsemblMetazoa" id="RPRC010753-RA">
    <property type="protein sequence ID" value="RPRC010753-PA"/>
    <property type="gene ID" value="RPRC010753"/>
</dbReference>
<dbReference type="AlphaFoldDB" id="T1I384"/>
<dbReference type="EMBL" id="ACPB03010053">
    <property type="status" value="NOT_ANNOTATED_CDS"/>
    <property type="molecule type" value="Genomic_DNA"/>
</dbReference>
<proteinExistence type="predicted"/>
<accession>T1I384</accession>
<evidence type="ECO:0000313" key="2">
    <source>
        <dbReference type="Proteomes" id="UP000015103"/>
    </source>
</evidence>
<dbReference type="eggNOG" id="ENOG502RU89">
    <property type="taxonomic scope" value="Eukaryota"/>
</dbReference>
<name>T1I384_RHOPR</name>
<protein>
    <submittedName>
        <fullName evidence="1">Uncharacterized protein</fullName>
    </submittedName>
</protein>
<organism evidence="1 2">
    <name type="scientific">Rhodnius prolixus</name>
    <name type="common">Triatomid bug</name>
    <dbReference type="NCBI Taxonomy" id="13249"/>
    <lineage>
        <taxon>Eukaryota</taxon>
        <taxon>Metazoa</taxon>
        <taxon>Ecdysozoa</taxon>
        <taxon>Arthropoda</taxon>
        <taxon>Hexapoda</taxon>
        <taxon>Insecta</taxon>
        <taxon>Pterygota</taxon>
        <taxon>Neoptera</taxon>
        <taxon>Paraneoptera</taxon>
        <taxon>Hemiptera</taxon>
        <taxon>Heteroptera</taxon>
        <taxon>Panheteroptera</taxon>
        <taxon>Cimicomorpha</taxon>
        <taxon>Reduviidae</taxon>
        <taxon>Triatominae</taxon>
        <taxon>Rhodnius</taxon>
    </lineage>
</organism>
<evidence type="ECO:0000313" key="1">
    <source>
        <dbReference type="EnsemblMetazoa" id="RPRC010753-PA"/>
    </source>
</evidence>
<sequence>MADFLLATSLTQILASFYKFFVALSTGVKHNVLFLLLNDLCIFKKRYDTSLLKGKRHYMGINFFTMEMKVLVMELQENKQQEGPLVSGGGQDLVNVLLSKLDSISLDVNSIKTDMASMKVEHTNLIATVNSIKVDLTNKFEIVNKKLKENSTQILLLKKEKNAMKKELENTYSLINENLQSTQYNFIRILNVPVSENDNPMLAVKKISETINFVFNADKIDFCYRRKSRNNYSAPIFLKFLSDKDKNSFLKQKQLNKPKLTTNLFNDGNSRPIYISEYMSPFNNALFKKGKE</sequence>
<keyword evidence="2" id="KW-1185">Reference proteome</keyword>
<dbReference type="HOGENOM" id="CLU_954142_0_0_1"/>
<reference evidence="1" key="1">
    <citation type="submission" date="2015-05" db="UniProtKB">
        <authorList>
            <consortium name="EnsemblMetazoa"/>
        </authorList>
    </citation>
    <scope>IDENTIFICATION</scope>
</reference>
<dbReference type="InParanoid" id="T1I384"/>